<gene>
    <name evidence="1" type="ORF">ACFOEO_05820</name>
</gene>
<dbReference type="EMBL" id="JBHRVQ010000001">
    <property type="protein sequence ID" value="MFC3388089.1"/>
    <property type="molecule type" value="Genomic_DNA"/>
</dbReference>
<keyword evidence="2" id="KW-1185">Reference proteome</keyword>
<name>A0ABV7N5D5_9STAP</name>
<reference evidence="2" key="1">
    <citation type="journal article" date="2019" name="Int. J. Syst. Evol. Microbiol.">
        <title>The Global Catalogue of Microorganisms (GCM) 10K type strain sequencing project: providing services to taxonomists for standard genome sequencing and annotation.</title>
        <authorList>
            <consortium name="The Broad Institute Genomics Platform"/>
            <consortium name="The Broad Institute Genome Sequencing Center for Infectious Disease"/>
            <person name="Wu L."/>
            <person name="Ma J."/>
        </authorList>
    </citation>
    <scope>NUCLEOTIDE SEQUENCE [LARGE SCALE GENOMIC DNA]</scope>
    <source>
        <strain evidence="2">CCM 7756</strain>
    </source>
</reference>
<sequence>MKRWERAEYSIQEVQAKRDLHEFNVIKNEEVIMTITPKNVAEMNETIRKLDENEPIYGI</sequence>
<proteinExistence type="predicted"/>
<dbReference type="RefSeq" id="WP_380653022.1">
    <property type="nucleotide sequence ID" value="NZ_JBHRVQ010000001.1"/>
</dbReference>
<evidence type="ECO:0000313" key="1">
    <source>
        <dbReference type="EMBL" id="MFC3388089.1"/>
    </source>
</evidence>
<protein>
    <submittedName>
        <fullName evidence="1">Uncharacterized protein</fullName>
    </submittedName>
</protein>
<dbReference type="Proteomes" id="UP001595637">
    <property type="component" value="Unassembled WGS sequence"/>
</dbReference>
<organism evidence="1 2">
    <name type="scientific">Salinicoccus sesuvii</name>
    <dbReference type="NCBI Taxonomy" id="868281"/>
    <lineage>
        <taxon>Bacteria</taxon>
        <taxon>Bacillati</taxon>
        <taxon>Bacillota</taxon>
        <taxon>Bacilli</taxon>
        <taxon>Bacillales</taxon>
        <taxon>Staphylococcaceae</taxon>
        <taxon>Salinicoccus</taxon>
    </lineage>
</organism>
<evidence type="ECO:0000313" key="2">
    <source>
        <dbReference type="Proteomes" id="UP001595637"/>
    </source>
</evidence>
<comment type="caution">
    <text evidence="1">The sequence shown here is derived from an EMBL/GenBank/DDBJ whole genome shotgun (WGS) entry which is preliminary data.</text>
</comment>
<accession>A0ABV7N5D5</accession>